<evidence type="ECO:0000313" key="2">
    <source>
        <dbReference type="Proteomes" id="UP000295063"/>
    </source>
</evidence>
<dbReference type="InterPro" id="IPR021338">
    <property type="entry name" value="DUF2953"/>
</dbReference>
<protein>
    <submittedName>
        <fullName evidence="1">DUF2953 family protein</fullName>
    </submittedName>
</protein>
<dbReference type="EMBL" id="SLUI01000001">
    <property type="protein sequence ID" value="TCL40064.1"/>
    <property type="molecule type" value="Genomic_DNA"/>
</dbReference>
<comment type="caution">
    <text evidence="1">The sequence shown here is derived from an EMBL/GenBank/DDBJ whole genome shotgun (WGS) entry which is preliminary data.</text>
</comment>
<dbReference type="Pfam" id="PF11167">
    <property type="entry name" value="DUF2953"/>
    <property type="match status" value="1"/>
</dbReference>
<evidence type="ECO:0000313" key="1">
    <source>
        <dbReference type="EMBL" id="TCL40064.1"/>
    </source>
</evidence>
<gene>
    <name evidence="1" type="ORF">EV210_101265</name>
</gene>
<keyword evidence="2" id="KW-1185">Reference proteome</keyword>
<organism evidence="1 2">
    <name type="scientific">Anaerospora hongkongensis</name>
    <dbReference type="NCBI Taxonomy" id="244830"/>
    <lineage>
        <taxon>Bacteria</taxon>
        <taxon>Bacillati</taxon>
        <taxon>Bacillota</taxon>
        <taxon>Negativicutes</taxon>
        <taxon>Selenomonadales</taxon>
        <taxon>Sporomusaceae</taxon>
        <taxon>Anaerospora</taxon>
    </lineage>
</organism>
<dbReference type="AlphaFoldDB" id="A0A4R1Q4P7"/>
<accession>A0A4R1Q4P7</accession>
<dbReference type="RefSeq" id="WP_132074363.1">
    <property type="nucleotide sequence ID" value="NZ_DAIMLW010000340.1"/>
</dbReference>
<proteinExistence type="predicted"/>
<reference evidence="1 2" key="1">
    <citation type="submission" date="2019-03" db="EMBL/GenBank/DDBJ databases">
        <title>Genomic Encyclopedia of Type Strains, Phase IV (KMG-IV): sequencing the most valuable type-strain genomes for metagenomic binning, comparative biology and taxonomic classification.</title>
        <authorList>
            <person name="Goeker M."/>
        </authorList>
    </citation>
    <scope>NUCLEOTIDE SEQUENCE [LARGE SCALE GENOMIC DNA]</scope>
    <source>
        <strain evidence="1 2">DSM 15969</strain>
    </source>
</reference>
<name>A0A4R1Q4P7_9FIRM</name>
<sequence length="224" mass="26047">MSNWLIILLAGFIVAYAFSRIGIHINITYQRSASDDDLWVRIYLLQRFLVYKLHVPVIEVTDKSKMPWLKSELHTHDEKVGTHPKRERRFVMRVLKIYLHHPKKWRSLMQKFRQYRDLYYTFANQLAKSVHCERLKCKITYGSEDAAQTGIMVGAFWAVSGLAIKVCKSHLAFLRQPEIYIIPLFGKNSFDIDFQCIFRLTVGHVIIASLILLNVKYKGAAGDG</sequence>
<dbReference type="OrthoDB" id="1683589at2"/>
<dbReference type="Proteomes" id="UP000295063">
    <property type="component" value="Unassembled WGS sequence"/>
</dbReference>